<dbReference type="GO" id="GO:1902600">
    <property type="term" value="P:proton transmembrane transport"/>
    <property type="evidence" value="ECO:0007669"/>
    <property type="project" value="InterPro"/>
</dbReference>
<evidence type="ECO:0000256" key="1">
    <source>
        <dbReference type="ARBA" id="ARBA00004141"/>
    </source>
</evidence>
<dbReference type="Proteomes" id="UP000075324">
    <property type="component" value="Unassembled WGS sequence"/>
</dbReference>
<feature type="transmembrane region" description="Helical" evidence="9">
    <location>
        <begin position="369"/>
        <end position="386"/>
    </location>
</feature>
<sequence>MAEHSSITSLLIVVVVAFLTPILLHRLRLQAIPVVVAEIIAGIMIGKTGFDIVKPDMWIETLSTLGFLFLMFLSGLEIDFSAFARKPKASKKEKEPNPFIAASIIFMAIFILSYGLSYLFVLTGFMDNAFLMTLIISTISLGVVVPTLKDANLMKTTIGQTILLVAVIADLVTMILLAVFVSMNEPDHGSTWLLLGLFAFGVLFYFIGKYFKKRSFVETMAKGTVQIGTRAVFTLIIVLVALSETFGAENILGAFLAGVLVSLLSPNKDLVHKLDSFGYGFFIPIFFVMVGVNLDLRALLAEPKILTLLPLLLLALVVSKLIPVSILKIWYDTKTTIASGFLLVSTLSLVIAAATIAERINVIDENMKGALILVAVISSIVSPIVFKKLYAKPDDNEKKINISFVGTNQFTLSVARVLNEQRYNVTLYHIRQEKMELSVSDHVFPIVDIEDYSLETLEKHGAFTADILVVLTGNEEINASVALAAKERGIERVIALAETPKQVERLKAEGIEIMSALLSTTAMLQAFIESPRVARMFINKDATLHEITMNNNEYDGIPLRRFPFMGDCIIVRIFRENESIVPHGDTKLHKGDRLIVTGSNEYVAELRELLE</sequence>
<dbReference type="InterPro" id="IPR006037">
    <property type="entry name" value="RCK_C"/>
</dbReference>
<dbReference type="Pfam" id="PF02080">
    <property type="entry name" value="TrkA_C"/>
    <property type="match status" value="1"/>
</dbReference>
<dbReference type="PATRIC" id="fig|153151.4.peg.3087"/>
<feature type="domain" description="RCK C-terminal" evidence="10">
    <location>
        <begin position="532"/>
        <end position="611"/>
    </location>
</feature>
<dbReference type="AlphaFoldDB" id="A0A150N135"/>
<keyword evidence="4" id="KW-0050">Antiport</keyword>
<feature type="transmembrane region" description="Helical" evidence="9">
    <location>
        <begin position="62"/>
        <end position="78"/>
    </location>
</feature>
<dbReference type="PANTHER" id="PTHR43562">
    <property type="entry name" value="NAPA-TYPE SODIUM/HYDROGEN ANTIPORTER"/>
    <property type="match status" value="1"/>
</dbReference>
<evidence type="ECO:0000259" key="10">
    <source>
        <dbReference type="PROSITE" id="PS51202"/>
    </source>
</evidence>
<dbReference type="GO" id="GO:0008324">
    <property type="term" value="F:monoatomic cation transmembrane transporter activity"/>
    <property type="evidence" value="ECO:0007669"/>
    <property type="project" value="InterPro"/>
</dbReference>
<dbReference type="RefSeq" id="WP_062677939.1">
    <property type="nucleotide sequence ID" value="NZ_LQYW01000051.1"/>
</dbReference>
<keyword evidence="5 9" id="KW-0812">Transmembrane</keyword>
<evidence type="ECO:0000256" key="4">
    <source>
        <dbReference type="ARBA" id="ARBA00022449"/>
    </source>
</evidence>
<dbReference type="PANTHER" id="PTHR43562:SF1">
    <property type="entry name" value="NA(+)_H(+) ANTIPORTER YJBQ-RELATED"/>
    <property type="match status" value="1"/>
</dbReference>
<keyword evidence="8 9" id="KW-0472">Membrane</keyword>
<dbReference type="InterPro" id="IPR036291">
    <property type="entry name" value="NAD(P)-bd_dom_sf"/>
</dbReference>
<comment type="similarity">
    <text evidence="2">Belongs to the monovalent cation:proton antiporter 2 (CPA2) transporter (TC 2.A.37) family.</text>
</comment>
<feature type="transmembrane region" description="Helical" evidence="9">
    <location>
        <begin position="6"/>
        <end position="24"/>
    </location>
</feature>
<comment type="caution">
    <text evidence="11">The sequence shown here is derived from an EMBL/GenBank/DDBJ whole genome shotgun (WGS) entry which is preliminary data.</text>
</comment>
<feature type="transmembrane region" description="Helical" evidence="9">
    <location>
        <begin position="277"/>
        <end position="296"/>
    </location>
</feature>
<dbReference type="Gene3D" id="3.40.50.720">
    <property type="entry name" value="NAD(P)-binding Rossmann-like Domain"/>
    <property type="match status" value="1"/>
</dbReference>
<proteinExistence type="inferred from homology"/>
<dbReference type="PROSITE" id="PS51202">
    <property type="entry name" value="RCK_C"/>
    <property type="match status" value="1"/>
</dbReference>
<dbReference type="InterPro" id="IPR006153">
    <property type="entry name" value="Cation/H_exchanger_TM"/>
</dbReference>
<feature type="transmembrane region" description="Helical" evidence="9">
    <location>
        <begin position="160"/>
        <end position="180"/>
    </location>
</feature>
<feature type="transmembrane region" description="Helical" evidence="9">
    <location>
        <begin position="232"/>
        <end position="265"/>
    </location>
</feature>
<evidence type="ECO:0000256" key="3">
    <source>
        <dbReference type="ARBA" id="ARBA00022448"/>
    </source>
</evidence>
<evidence type="ECO:0000256" key="7">
    <source>
        <dbReference type="ARBA" id="ARBA00023065"/>
    </source>
</evidence>
<keyword evidence="7" id="KW-0406">Ion transport</keyword>
<dbReference type="InterPro" id="IPR003148">
    <property type="entry name" value="RCK_N"/>
</dbReference>
<feature type="transmembrane region" description="Helical" evidence="9">
    <location>
        <begin position="129"/>
        <end position="148"/>
    </location>
</feature>
<dbReference type="GO" id="GO:0015297">
    <property type="term" value="F:antiporter activity"/>
    <property type="evidence" value="ECO:0007669"/>
    <property type="project" value="UniProtKB-KW"/>
</dbReference>
<comment type="subcellular location">
    <subcellularLocation>
        <location evidence="1">Membrane</location>
        <topology evidence="1">Multi-pass membrane protein</topology>
    </subcellularLocation>
</comment>
<evidence type="ECO:0000256" key="6">
    <source>
        <dbReference type="ARBA" id="ARBA00022989"/>
    </source>
</evidence>
<evidence type="ECO:0000313" key="12">
    <source>
        <dbReference type="Proteomes" id="UP000075324"/>
    </source>
</evidence>
<dbReference type="SUPFAM" id="SSF116726">
    <property type="entry name" value="TrkA C-terminal domain-like"/>
    <property type="match status" value="1"/>
</dbReference>
<dbReference type="SUPFAM" id="SSF51735">
    <property type="entry name" value="NAD(P)-binding Rossmann-fold domains"/>
    <property type="match status" value="1"/>
</dbReference>
<dbReference type="Gene3D" id="1.20.1530.20">
    <property type="match status" value="1"/>
</dbReference>
<feature type="transmembrane region" description="Helical" evidence="9">
    <location>
        <begin position="308"/>
        <end position="331"/>
    </location>
</feature>
<evidence type="ECO:0000256" key="9">
    <source>
        <dbReference type="SAM" id="Phobius"/>
    </source>
</evidence>
<organism evidence="11 12">
    <name type="scientific">Parageobacillus toebii</name>
    <dbReference type="NCBI Taxonomy" id="153151"/>
    <lineage>
        <taxon>Bacteria</taxon>
        <taxon>Bacillati</taxon>
        <taxon>Bacillota</taxon>
        <taxon>Bacilli</taxon>
        <taxon>Bacillales</taxon>
        <taxon>Anoxybacillaceae</taxon>
        <taxon>Parageobacillus</taxon>
    </lineage>
</organism>
<protein>
    <recommendedName>
        <fullName evidence="10">RCK C-terminal domain-containing protein</fullName>
    </recommendedName>
</protein>
<evidence type="ECO:0000256" key="5">
    <source>
        <dbReference type="ARBA" id="ARBA00022692"/>
    </source>
</evidence>
<dbReference type="Pfam" id="PF00999">
    <property type="entry name" value="Na_H_Exchanger"/>
    <property type="match status" value="1"/>
</dbReference>
<keyword evidence="6 9" id="KW-1133">Transmembrane helix</keyword>
<keyword evidence="3" id="KW-0813">Transport</keyword>
<reference evidence="11 12" key="1">
    <citation type="submission" date="2016-01" db="EMBL/GenBank/DDBJ databases">
        <title>Draft Genome Sequences of Seven Thermophilic Sporeformers Isolated from Foods.</title>
        <authorList>
            <person name="Berendsen E.M."/>
            <person name="Wells-Bennik M.H."/>
            <person name="Krawcyk A.O."/>
            <person name="De Jong A."/>
            <person name="Holsappel S."/>
            <person name="Eijlander R.T."/>
            <person name="Kuipers O.P."/>
        </authorList>
    </citation>
    <scope>NUCLEOTIDE SEQUENCE [LARGE SCALE GENOMIC DNA]</scope>
    <source>
        <strain evidence="11 12">B4110</strain>
    </source>
</reference>
<dbReference type="GO" id="GO:0006813">
    <property type="term" value="P:potassium ion transport"/>
    <property type="evidence" value="ECO:0007669"/>
    <property type="project" value="InterPro"/>
</dbReference>
<feature type="transmembrane region" description="Helical" evidence="9">
    <location>
        <begin position="337"/>
        <end position="357"/>
    </location>
</feature>
<dbReference type="GO" id="GO:0016020">
    <property type="term" value="C:membrane"/>
    <property type="evidence" value="ECO:0007669"/>
    <property type="project" value="UniProtKB-SubCell"/>
</dbReference>
<dbReference type="Gene3D" id="3.30.70.1450">
    <property type="entry name" value="Regulator of K+ conductance, C-terminal domain"/>
    <property type="match status" value="1"/>
</dbReference>
<accession>A0A150N135</accession>
<evidence type="ECO:0000256" key="8">
    <source>
        <dbReference type="ARBA" id="ARBA00023136"/>
    </source>
</evidence>
<dbReference type="InterPro" id="IPR038770">
    <property type="entry name" value="Na+/solute_symporter_sf"/>
</dbReference>
<evidence type="ECO:0000313" key="11">
    <source>
        <dbReference type="EMBL" id="KYD30409.1"/>
    </source>
</evidence>
<feature type="transmembrane region" description="Helical" evidence="9">
    <location>
        <begin position="99"/>
        <end position="123"/>
    </location>
</feature>
<dbReference type="InterPro" id="IPR036721">
    <property type="entry name" value="RCK_C_sf"/>
</dbReference>
<gene>
    <name evidence="11" type="ORF">B4110_2100</name>
</gene>
<dbReference type="EMBL" id="LQYW01000051">
    <property type="protein sequence ID" value="KYD30409.1"/>
    <property type="molecule type" value="Genomic_DNA"/>
</dbReference>
<evidence type="ECO:0000256" key="2">
    <source>
        <dbReference type="ARBA" id="ARBA00005551"/>
    </source>
</evidence>
<feature type="transmembrane region" description="Helical" evidence="9">
    <location>
        <begin position="31"/>
        <end position="50"/>
    </location>
</feature>
<feature type="transmembrane region" description="Helical" evidence="9">
    <location>
        <begin position="192"/>
        <end position="211"/>
    </location>
</feature>
<dbReference type="Pfam" id="PF02254">
    <property type="entry name" value="TrkA_N"/>
    <property type="match status" value="1"/>
</dbReference>
<name>A0A150N135_9BACL</name>